<keyword evidence="6 11" id="KW-0999">Mitochondrion inner membrane</keyword>
<dbReference type="RefSeq" id="XP_014665707.1">
    <property type="nucleotide sequence ID" value="XM_014810221.1"/>
</dbReference>
<evidence type="ECO:0000256" key="7">
    <source>
        <dbReference type="ARBA" id="ARBA00022982"/>
    </source>
</evidence>
<comment type="subunit">
    <text evidence="10">Component of the ubiquinol-cytochrome c oxidoreductase (cytochrome b-c1 complex, complex III, CIII), a multisubunit enzyme composed of 3 respiratory subunits cytochrome b, cytochrome c1 and Rieske protein, 2 core protein subunits, and additional low-molecular weight protein subunits. The complex exists as an obligatory dimer and forms supercomplexes (SCs) in the inner mitochondrial membrane with cytochrome c oxidase (complex IV, CIV).</text>
</comment>
<comment type="function">
    <text evidence="11">Component of the ubiquinol-cytochrome c oxidoreductase, a multisubunit transmembrane complex that is part of the mitochondrial electron transport chain which drives oxidative phosphorylation.</text>
</comment>
<dbReference type="InterPro" id="IPR003197">
    <property type="entry name" value="QCR7"/>
</dbReference>
<keyword evidence="8 11" id="KW-0496">Mitochondrion</keyword>
<keyword evidence="4 11" id="KW-0813">Transport</keyword>
<keyword evidence="12" id="KW-1185">Reference proteome</keyword>
<dbReference type="Gene3D" id="1.10.1090.10">
    <property type="entry name" value="Cytochrome b-c1 complex subunit 7"/>
    <property type="match status" value="1"/>
</dbReference>
<reference evidence="13" key="1">
    <citation type="submission" date="2025-08" db="UniProtKB">
        <authorList>
            <consortium name="RefSeq"/>
        </authorList>
    </citation>
    <scope>IDENTIFICATION</scope>
</reference>
<comment type="similarity">
    <text evidence="2 11">Belongs to the UQCRB/QCR7 family.</text>
</comment>
<evidence type="ECO:0000256" key="8">
    <source>
        <dbReference type="ARBA" id="ARBA00023128"/>
    </source>
</evidence>
<dbReference type="PANTHER" id="PTHR12022:SF0">
    <property type="entry name" value="CYTOCHROME B-C1 COMPLEX SUBUNIT 7"/>
    <property type="match status" value="1"/>
</dbReference>
<evidence type="ECO:0000256" key="10">
    <source>
        <dbReference type="ARBA" id="ARBA00038521"/>
    </source>
</evidence>
<evidence type="ECO:0000256" key="11">
    <source>
        <dbReference type="PIRNR" id="PIRNR000022"/>
    </source>
</evidence>
<accession>A0ABM1E0I6</accession>
<evidence type="ECO:0000256" key="4">
    <source>
        <dbReference type="ARBA" id="ARBA00022448"/>
    </source>
</evidence>
<gene>
    <name evidence="13" type="primary">LOC106807773</name>
</gene>
<dbReference type="PANTHER" id="PTHR12022">
    <property type="entry name" value="UBIQUINOL-CYTOCHROME C REDUCTASE COMPLEX 14 KD PROTEIN"/>
    <property type="match status" value="1"/>
</dbReference>
<keyword evidence="9 11" id="KW-0472">Membrane</keyword>
<keyword evidence="5 11" id="KW-0679">Respiratory chain</keyword>
<evidence type="ECO:0000256" key="5">
    <source>
        <dbReference type="ARBA" id="ARBA00022660"/>
    </source>
</evidence>
<dbReference type="GeneID" id="106807773"/>
<comment type="subcellular location">
    <subcellularLocation>
        <location evidence="1">Mitochondrion inner membrane</location>
        <topology evidence="1">Peripheral membrane protein</topology>
        <orientation evidence="1">Matrix side</orientation>
    </subcellularLocation>
</comment>
<evidence type="ECO:0000256" key="1">
    <source>
        <dbReference type="ARBA" id="ARBA00004443"/>
    </source>
</evidence>
<dbReference type="SUPFAM" id="SSF81524">
    <property type="entry name" value="14 kDa protein of cytochrome bc1 complex (Ubiquinol-cytochrome c reductase)"/>
    <property type="match status" value="1"/>
</dbReference>
<protein>
    <recommendedName>
        <fullName evidence="3 11">Cytochrome b-c1 complex subunit 7</fullName>
    </recommendedName>
</protein>
<evidence type="ECO:0000313" key="13">
    <source>
        <dbReference type="RefSeq" id="XP_014665707.1"/>
    </source>
</evidence>
<keyword evidence="7 11" id="KW-0249">Electron transport</keyword>
<dbReference type="PIRSF" id="PIRSF000022">
    <property type="entry name" value="Bc1_14K"/>
    <property type="match status" value="1"/>
</dbReference>
<evidence type="ECO:0000256" key="6">
    <source>
        <dbReference type="ARBA" id="ARBA00022792"/>
    </source>
</evidence>
<evidence type="ECO:0000313" key="12">
    <source>
        <dbReference type="Proteomes" id="UP000695022"/>
    </source>
</evidence>
<proteinExistence type="inferred from homology"/>
<organism evidence="12 13">
    <name type="scientific">Priapulus caudatus</name>
    <name type="common">Priapulid worm</name>
    <dbReference type="NCBI Taxonomy" id="37621"/>
    <lineage>
        <taxon>Eukaryota</taxon>
        <taxon>Metazoa</taxon>
        <taxon>Ecdysozoa</taxon>
        <taxon>Scalidophora</taxon>
        <taxon>Priapulida</taxon>
        <taxon>Priapulimorpha</taxon>
        <taxon>Priapulimorphida</taxon>
        <taxon>Priapulidae</taxon>
        <taxon>Priapulus</taxon>
    </lineage>
</organism>
<dbReference type="InterPro" id="IPR036544">
    <property type="entry name" value="QCR7_sf"/>
</dbReference>
<evidence type="ECO:0000256" key="2">
    <source>
        <dbReference type="ARBA" id="ARBA00008554"/>
    </source>
</evidence>
<sequence length="109" mass="12856">MAVSSAGRSALRTMLGRWAYSFSGFNQLGLMHDDCLRETDEVKEAVRRLPDHVYDERMFRISRALYLSMKKDILPKEEWTTYDNDVKYLRPYLEGVIQENSEKSLWNSK</sequence>
<evidence type="ECO:0000256" key="9">
    <source>
        <dbReference type="ARBA" id="ARBA00023136"/>
    </source>
</evidence>
<evidence type="ECO:0000256" key="3">
    <source>
        <dbReference type="ARBA" id="ARBA00016323"/>
    </source>
</evidence>
<name>A0ABM1E0I6_PRICU</name>
<dbReference type="Proteomes" id="UP000695022">
    <property type="component" value="Unplaced"/>
</dbReference>
<dbReference type="Pfam" id="PF02271">
    <property type="entry name" value="UCR_14kD"/>
    <property type="match status" value="1"/>
</dbReference>